<gene>
    <name evidence="2" type="ORF">NDU88_009808</name>
</gene>
<accession>A0AAV7PW67</accession>
<keyword evidence="3" id="KW-1185">Reference proteome</keyword>
<comment type="caution">
    <text evidence="2">The sequence shown here is derived from an EMBL/GenBank/DDBJ whole genome shotgun (WGS) entry which is preliminary data.</text>
</comment>
<evidence type="ECO:0000313" key="2">
    <source>
        <dbReference type="EMBL" id="KAJ1131471.1"/>
    </source>
</evidence>
<reference evidence="2" key="1">
    <citation type="journal article" date="2022" name="bioRxiv">
        <title>Sequencing and chromosome-scale assembly of the giantPleurodeles waltlgenome.</title>
        <authorList>
            <person name="Brown T."/>
            <person name="Elewa A."/>
            <person name="Iarovenko S."/>
            <person name="Subramanian E."/>
            <person name="Araus A.J."/>
            <person name="Petzold A."/>
            <person name="Susuki M."/>
            <person name="Suzuki K.-i.T."/>
            <person name="Hayashi T."/>
            <person name="Toyoda A."/>
            <person name="Oliveira C."/>
            <person name="Osipova E."/>
            <person name="Leigh N.D."/>
            <person name="Simon A."/>
            <person name="Yun M.H."/>
        </authorList>
    </citation>
    <scope>NUCLEOTIDE SEQUENCE</scope>
    <source>
        <strain evidence="2">20211129_DDA</strain>
        <tissue evidence="2">Liver</tissue>
    </source>
</reference>
<dbReference type="Proteomes" id="UP001066276">
    <property type="component" value="Chromosome 7"/>
</dbReference>
<feature type="region of interest" description="Disordered" evidence="1">
    <location>
        <begin position="49"/>
        <end position="84"/>
    </location>
</feature>
<evidence type="ECO:0000313" key="3">
    <source>
        <dbReference type="Proteomes" id="UP001066276"/>
    </source>
</evidence>
<sequence>MRGMHAKYTDVEHKTRNSEGGCGQAAEEDGSVSDEPRQLALCRWYPAHPQALSSPGADQQAPGACSDAGATEGPKDRNYRAKPVQPGMMMDAAVMWQQELRWPL</sequence>
<protein>
    <submittedName>
        <fullName evidence="2">Uncharacterized protein</fullName>
    </submittedName>
</protein>
<evidence type="ECO:0000256" key="1">
    <source>
        <dbReference type="SAM" id="MobiDB-lite"/>
    </source>
</evidence>
<proteinExistence type="predicted"/>
<feature type="compositionally biased region" description="Basic and acidic residues" evidence="1">
    <location>
        <begin position="7"/>
        <end position="17"/>
    </location>
</feature>
<dbReference type="EMBL" id="JANPWB010000011">
    <property type="protein sequence ID" value="KAJ1131471.1"/>
    <property type="molecule type" value="Genomic_DNA"/>
</dbReference>
<organism evidence="2 3">
    <name type="scientific">Pleurodeles waltl</name>
    <name type="common">Iberian ribbed newt</name>
    <dbReference type="NCBI Taxonomy" id="8319"/>
    <lineage>
        <taxon>Eukaryota</taxon>
        <taxon>Metazoa</taxon>
        <taxon>Chordata</taxon>
        <taxon>Craniata</taxon>
        <taxon>Vertebrata</taxon>
        <taxon>Euteleostomi</taxon>
        <taxon>Amphibia</taxon>
        <taxon>Batrachia</taxon>
        <taxon>Caudata</taxon>
        <taxon>Salamandroidea</taxon>
        <taxon>Salamandridae</taxon>
        <taxon>Pleurodelinae</taxon>
        <taxon>Pleurodeles</taxon>
    </lineage>
</organism>
<feature type="region of interest" description="Disordered" evidence="1">
    <location>
        <begin position="1"/>
        <end position="36"/>
    </location>
</feature>
<dbReference type="AlphaFoldDB" id="A0AAV7PW67"/>
<name>A0AAV7PW67_PLEWA</name>